<evidence type="ECO:0000256" key="2">
    <source>
        <dbReference type="HAMAP-Rule" id="MF_00951"/>
    </source>
</evidence>
<accession>A0ABV8CS48</accession>
<dbReference type="InterPro" id="IPR010215">
    <property type="entry name" value="Transcription_antiterm_RfaH"/>
</dbReference>
<dbReference type="Proteomes" id="UP001595692">
    <property type="component" value="Unassembled WGS sequence"/>
</dbReference>
<dbReference type="SUPFAM" id="SSF82679">
    <property type="entry name" value="N-utilization substance G protein NusG, N-terminal domain"/>
    <property type="match status" value="1"/>
</dbReference>
<comment type="caution">
    <text evidence="4">The sequence shown here is derived from an EMBL/GenBank/DDBJ whole genome shotgun (WGS) entry which is preliminary data.</text>
</comment>
<dbReference type="Gene3D" id="3.30.70.940">
    <property type="entry name" value="NusG, N-terminal domain"/>
    <property type="match status" value="1"/>
</dbReference>
<organism evidence="4 5">
    <name type="scientific">Pseudaeromonas sharmana</name>
    <dbReference type="NCBI Taxonomy" id="328412"/>
    <lineage>
        <taxon>Bacteria</taxon>
        <taxon>Pseudomonadati</taxon>
        <taxon>Pseudomonadota</taxon>
        <taxon>Gammaproteobacteria</taxon>
        <taxon>Aeromonadales</taxon>
        <taxon>Aeromonadaceae</taxon>
        <taxon>Pseudaeromonas</taxon>
    </lineage>
</organism>
<dbReference type="SMART" id="SM00738">
    <property type="entry name" value="NGN"/>
    <property type="match status" value="1"/>
</dbReference>
<evidence type="ECO:0000313" key="4">
    <source>
        <dbReference type="EMBL" id="MFC3914977.1"/>
    </source>
</evidence>
<dbReference type="NCBIfam" id="NF006534">
    <property type="entry name" value="PRK09014.1"/>
    <property type="match status" value="1"/>
</dbReference>
<keyword evidence="2" id="KW-0889">Transcription antitermination</keyword>
<keyword evidence="2" id="KW-0805">Transcription regulation</keyword>
<proteinExistence type="inferred from homology"/>
<evidence type="ECO:0000256" key="1">
    <source>
        <dbReference type="ARBA" id="ARBA00023163"/>
    </source>
</evidence>
<comment type="subunit">
    <text evidence="2">Interacts with both the nontemplate DNA and the RNA polymerase (RNAP).</text>
</comment>
<dbReference type="NCBIfam" id="TIGR01955">
    <property type="entry name" value="RfaH"/>
    <property type="match status" value="1"/>
</dbReference>
<keyword evidence="2" id="KW-0238">DNA-binding</keyword>
<dbReference type="Pfam" id="PF02357">
    <property type="entry name" value="NusG"/>
    <property type="match status" value="1"/>
</dbReference>
<comment type="function">
    <text evidence="2">Enhances distal genes transcription elongation in a specialized subset of operons that encode extracytoplasmic components.</text>
</comment>
<sequence length="165" mass="19344">MTTWYLAYCRPREEGRASLHLRNQGIDSYYPMVEVERICRGQRVKRQEPLFPSYLFVNVDLEQFPANRLNATRGLRHMVRFGAHWTQIPSQLIYSMMSREDCDEQRELLCHLPRCGDKVVISDGIFCGLEALYQEPDGDTRSFLLLELLHNQVRHSIDNRAFAPL</sequence>
<evidence type="ECO:0000313" key="5">
    <source>
        <dbReference type="Proteomes" id="UP001595692"/>
    </source>
</evidence>
<feature type="domain" description="NusG-like N-terminal" evidence="3">
    <location>
        <begin position="1"/>
        <end position="100"/>
    </location>
</feature>
<keyword evidence="5" id="KW-1185">Reference proteome</keyword>
<evidence type="ECO:0000259" key="3">
    <source>
        <dbReference type="SMART" id="SM00738"/>
    </source>
</evidence>
<gene>
    <name evidence="2 4" type="primary">rfaH</name>
    <name evidence="4" type="ORF">ACFOSS_16165</name>
</gene>
<dbReference type="InterPro" id="IPR036735">
    <property type="entry name" value="NGN_dom_sf"/>
</dbReference>
<comment type="similarity">
    <text evidence="2">Belongs to the RfaH family.</text>
</comment>
<dbReference type="RefSeq" id="WP_377154540.1">
    <property type="nucleotide sequence ID" value="NZ_JBHSAF010000015.1"/>
</dbReference>
<dbReference type="EMBL" id="JBHSAF010000015">
    <property type="protein sequence ID" value="MFC3914977.1"/>
    <property type="molecule type" value="Genomic_DNA"/>
</dbReference>
<reference evidence="5" key="1">
    <citation type="journal article" date="2019" name="Int. J. Syst. Evol. Microbiol.">
        <title>The Global Catalogue of Microorganisms (GCM) 10K type strain sequencing project: providing services to taxonomists for standard genome sequencing and annotation.</title>
        <authorList>
            <consortium name="The Broad Institute Genomics Platform"/>
            <consortium name="The Broad Institute Genome Sequencing Center for Infectious Disease"/>
            <person name="Wu L."/>
            <person name="Ma J."/>
        </authorList>
    </citation>
    <scope>NUCLEOTIDE SEQUENCE [LARGE SCALE GENOMIC DNA]</scope>
    <source>
        <strain evidence="5">CCUG 54939</strain>
    </source>
</reference>
<keyword evidence="1 2" id="KW-0804">Transcription</keyword>
<protein>
    <recommendedName>
        <fullName evidence="2">Transcription antitermination protein RfaH</fullName>
    </recommendedName>
</protein>
<dbReference type="CDD" id="cd09892">
    <property type="entry name" value="NGN_SP_RfaH"/>
    <property type="match status" value="1"/>
</dbReference>
<dbReference type="HAMAP" id="MF_00951">
    <property type="entry name" value="RfaH"/>
    <property type="match status" value="1"/>
</dbReference>
<name>A0ABV8CS48_9GAMM</name>
<dbReference type="InterPro" id="IPR006645">
    <property type="entry name" value="NGN-like_dom"/>
</dbReference>